<proteinExistence type="predicted"/>
<evidence type="ECO:0000313" key="6">
    <source>
        <dbReference type="EMBL" id="PNS15307.1"/>
    </source>
</evidence>
<comment type="caution">
    <text evidence="6">The sequence shown here is derived from an EMBL/GenBank/DDBJ whole genome shotgun (WGS) entry which is preliminary data.</text>
</comment>
<dbReference type="InParanoid" id="A0A2K1QJJ7"/>
<keyword evidence="4 5" id="KW-0472">Membrane</keyword>
<protein>
    <recommendedName>
        <fullName evidence="8">Sphingoid long-chain base transporter RSB1</fullName>
    </recommendedName>
</protein>
<feature type="transmembrane region" description="Helical" evidence="5">
    <location>
        <begin position="175"/>
        <end position="193"/>
    </location>
</feature>
<dbReference type="PANTHER" id="PTHR31465:SF9">
    <property type="entry name" value="SPHINGOID LONG-CHAIN BASE TRANSPORTER RSB1"/>
    <property type="match status" value="1"/>
</dbReference>
<dbReference type="GO" id="GO:0000324">
    <property type="term" value="C:fungal-type vacuole"/>
    <property type="evidence" value="ECO:0007669"/>
    <property type="project" value="TreeGrafter"/>
</dbReference>
<dbReference type="OrthoDB" id="4521223at2759"/>
<dbReference type="Proteomes" id="UP000243797">
    <property type="component" value="Unassembled WGS sequence"/>
</dbReference>
<keyword evidence="3 5" id="KW-1133">Transmembrane helix</keyword>
<organism evidence="6 7">
    <name type="scientific">Sphaceloma murrayae</name>
    <dbReference type="NCBI Taxonomy" id="2082308"/>
    <lineage>
        <taxon>Eukaryota</taxon>
        <taxon>Fungi</taxon>
        <taxon>Dikarya</taxon>
        <taxon>Ascomycota</taxon>
        <taxon>Pezizomycotina</taxon>
        <taxon>Dothideomycetes</taxon>
        <taxon>Dothideomycetidae</taxon>
        <taxon>Myriangiales</taxon>
        <taxon>Elsinoaceae</taxon>
        <taxon>Sphaceloma</taxon>
    </lineage>
</organism>
<dbReference type="EMBL" id="NKHZ01000077">
    <property type="protein sequence ID" value="PNS15307.1"/>
    <property type="molecule type" value="Genomic_DNA"/>
</dbReference>
<keyword evidence="2 5" id="KW-0812">Transmembrane</keyword>
<accession>A0A2K1QJJ7</accession>
<dbReference type="FunCoup" id="A0A2K1QJJ7">
    <property type="interactions" value="25"/>
</dbReference>
<gene>
    <name evidence="6" type="ORF">CAC42_5478</name>
</gene>
<dbReference type="AlphaFoldDB" id="A0A2K1QJJ7"/>
<evidence type="ECO:0000256" key="3">
    <source>
        <dbReference type="ARBA" id="ARBA00022989"/>
    </source>
</evidence>
<feature type="transmembrane region" description="Helical" evidence="5">
    <location>
        <begin position="260"/>
        <end position="280"/>
    </location>
</feature>
<dbReference type="GO" id="GO:0005886">
    <property type="term" value="C:plasma membrane"/>
    <property type="evidence" value="ECO:0007669"/>
    <property type="project" value="TreeGrafter"/>
</dbReference>
<feature type="transmembrane region" description="Helical" evidence="5">
    <location>
        <begin position="140"/>
        <end position="163"/>
    </location>
</feature>
<comment type="subcellular location">
    <subcellularLocation>
        <location evidence="1">Membrane</location>
        <topology evidence="1">Multi-pass membrane protein</topology>
    </subcellularLocation>
</comment>
<keyword evidence="7" id="KW-1185">Reference proteome</keyword>
<dbReference type="InterPro" id="IPR007568">
    <property type="entry name" value="RTA1"/>
</dbReference>
<evidence type="ECO:0000313" key="7">
    <source>
        <dbReference type="Proteomes" id="UP000243797"/>
    </source>
</evidence>
<reference evidence="6 7" key="1">
    <citation type="submission" date="2017-06" db="EMBL/GenBank/DDBJ databases">
        <title>Draft genome sequence of a variant of Elsinoe murrayae.</title>
        <authorList>
            <person name="Cheng Q."/>
        </authorList>
    </citation>
    <scope>NUCLEOTIDE SEQUENCE [LARGE SCALE GENOMIC DNA]</scope>
    <source>
        <strain evidence="6 7">CQ-2017a</strain>
    </source>
</reference>
<evidence type="ECO:0000256" key="4">
    <source>
        <dbReference type="ARBA" id="ARBA00023136"/>
    </source>
</evidence>
<evidence type="ECO:0000256" key="5">
    <source>
        <dbReference type="SAM" id="Phobius"/>
    </source>
</evidence>
<feature type="transmembrane region" description="Helical" evidence="5">
    <location>
        <begin position="33"/>
        <end position="52"/>
    </location>
</feature>
<name>A0A2K1QJJ7_9PEZI</name>
<dbReference type="PANTHER" id="PTHR31465">
    <property type="entry name" value="PROTEIN RTA1-RELATED"/>
    <property type="match status" value="1"/>
</dbReference>
<evidence type="ECO:0000256" key="2">
    <source>
        <dbReference type="ARBA" id="ARBA00022692"/>
    </source>
</evidence>
<evidence type="ECO:0000256" key="1">
    <source>
        <dbReference type="ARBA" id="ARBA00004141"/>
    </source>
</evidence>
<sequence length="322" mass="35413">MSNSPIVQGLNGPVLLSSCTVETCPMDYAQLDYIPSLGVNATYIAVFVIFLVVQAVQGFRYKTWGYTTGMILGLMTEILGYGGRLGLYNNVFSFDWFVMYLVCLTIGPAFMSASIYLCLSRIVVAYGEDIAPFRPSTYTITFICCDIVSLVLQSAGGAIASTANDKKGSDVGVDVMIVGLAFQVISLTLYMIVAGDFLRRVRKASVSQLNASFQDVRDSKSFKWLIIGLAIATLFIFIRCVYRVAELSEGFSSELANDEVAFNILEGPMIIIAVIALTVVHPGKCFAGYWSDANWTWRQKKQPDMSYAKDSSSSVEMVNRRV</sequence>
<dbReference type="Pfam" id="PF04479">
    <property type="entry name" value="RTA1"/>
    <property type="match status" value="1"/>
</dbReference>
<feature type="transmembrane region" description="Helical" evidence="5">
    <location>
        <begin position="224"/>
        <end position="245"/>
    </location>
</feature>
<feature type="transmembrane region" description="Helical" evidence="5">
    <location>
        <begin position="96"/>
        <end position="119"/>
    </location>
</feature>
<evidence type="ECO:0008006" key="8">
    <source>
        <dbReference type="Google" id="ProtNLM"/>
    </source>
</evidence>
<dbReference type="STRING" id="2082308.A0A2K1QJJ7"/>
<feature type="transmembrane region" description="Helical" evidence="5">
    <location>
        <begin position="64"/>
        <end position="84"/>
    </location>
</feature>